<gene>
    <name evidence="9" type="primary">inx</name>
    <name evidence="12" type="ORF">MEDL_2186</name>
</gene>
<feature type="compositionally biased region" description="Basic and acidic residues" evidence="10">
    <location>
        <begin position="808"/>
        <end position="828"/>
    </location>
</feature>
<dbReference type="SUPFAM" id="SSF56219">
    <property type="entry name" value="DNase I-like"/>
    <property type="match status" value="1"/>
</dbReference>
<dbReference type="InterPro" id="IPR036691">
    <property type="entry name" value="Endo/exonu/phosph_ase_sf"/>
</dbReference>
<feature type="region of interest" description="Disordered" evidence="10">
    <location>
        <begin position="804"/>
        <end position="828"/>
    </location>
</feature>
<evidence type="ECO:0000313" key="12">
    <source>
        <dbReference type="EMBL" id="CAG2186620.1"/>
    </source>
</evidence>
<dbReference type="GO" id="GO:0005921">
    <property type="term" value="C:gap junction"/>
    <property type="evidence" value="ECO:0007669"/>
    <property type="project" value="UniProtKB-UniRule"/>
</dbReference>
<dbReference type="AlphaFoldDB" id="A0A8S3PRI5"/>
<evidence type="ECO:0000256" key="6">
    <source>
        <dbReference type="ARBA" id="ARBA00023065"/>
    </source>
</evidence>
<proteinExistence type="inferred from homology"/>
<dbReference type="InterPro" id="IPR000990">
    <property type="entry name" value="Innexin"/>
</dbReference>
<dbReference type="Proteomes" id="UP000683360">
    <property type="component" value="Unassembled WGS sequence"/>
</dbReference>
<dbReference type="Pfam" id="PF00876">
    <property type="entry name" value="Innexin"/>
    <property type="match status" value="1"/>
</dbReference>
<feature type="transmembrane region" description="Helical" evidence="9">
    <location>
        <begin position="515"/>
        <end position="532"/>
    </location>
</feature>
<organism evidence="12 13">
    <name type="scientific">Mytilus edulis</name>
    <name type="common">Blue mussel</name>
    <dbReference type="NCBI Taxonomy" id="6550"/>
    <lineage>
        <taxon>Eukaryota</taxon>
        <taxon>Metazoa</taxon>
        <taxon>Spiralia</taxon>
        <taxon>Lophotrochozoa</taxon>
        <taxon>Mollusca</taxon>
        <taxon>Bivalvia</taxon>
        <taxon>Autobranchia</taxon>
        <taxon>Pteriomorphia</taxon>
        <taxon>Mytilida</taxon>
        <taxon>Mytiloidea</taxon>
        <taxon>Mytilidae</taxon>
        <taxon>Mytilinae</taxon>
        <taxon>Mytilus</taxon>
    </lineage>
</organism>
<dbReference type="EMBL" id="CAJPWZ010000141">
    <property type="protein sequence ID" value="CAG2186620.1"/>
    <property type="molecule type" value="Genomic_DNA"/>
</dbReference>
<evidence type="ECO:0000256" key="2">
    <source>
        <dbReference type="ARBA" id="ARBA00022448"/>
    </source>
</evidence>
<comment type="function">
    <text evidence="9">Structural component of the gap junctions.</text>
</comment>
<name>A0A8S3PRI5_MYTED</name>
<sequence>MKTNLSIGSWNIQGLGGKLEDDYFLSSLKYDINILMETWKGADSSTNIVNFNYVQKSRKKKLRSKRYSGGIIVYYKSTLHKGISEVLNVTKSDNRLWLKLDKFFFGLKKDIYVCACYIPPLSSTYFNDDFILLENEISKLSSKGNILIIGDLNARVSNHLDFISDENNIHDDLLNLLPDDYLGDSHIYRNSLDKVLNPHGKQLIDLCIASRLRILNGRFVGDLFGNVTCYKHNGSSTVDYALSDMDLMSSIEYFYIGEPTYLSDHVPISVILKCNICHTEHKSHKNFTQIGVKYRWENTSRDKMIEVLGENFIKQQIRDFEDSQFEQTFSGIDKATSDIKNIFESLANKSCKIVRYKKVKQKILNRKPWVDHEVRDLKKTIKAIGAKLRREPFNLELKCNFLHMLKNLKNYVIRMVADILGAVPSISKLKGNTSDDWIDRISHLYTVLILVVFAVVVSTGTFVGDPIQCWCPAEFTDAYEEYTKSMCWISNTYYVPMGDTIPVDLKTRQDKELTYYQWVPLILMFQALLFKLPNLIWKMFHSAAGISLDRVIDFAQETQCSSPEDRADAIGNLSNYVDKWLWTYQEYKHNKFVKFRATASKYFCLMCNKRGGTFLTGLFICVKFMYLINIIGQFFILNAFMGSDYNFYGFEVISAIANGDDFRESARFPRVTLCDFRIRQLNNLQTWTVQCVLPINLFNEKIFIFIWFWLVFVAFLSSYSVIKWIAFHIMHNNKVHYIKKYLKAQNQLNTSFDKKLCVQFARHYLRNDGIFLMYMISKNSTSIVVTDLIAELWKKFKARHQQANNIDENDHMGNHHDDSTLKMGEKVD</sequence>
<dbReference type="GO" id="GO:0005886">
    <property type="term" value="C:plasma membrane"/>
    <property type="evidence" value="ECO:0007669"/>
    <property type="project" value="UniProtKB-SubCell"/>
</dbReference>
<evidence type="ECO:0000256" key="10">
    <source>
        <dbReference type="SAM" id="MobiDB-lite"/>
    </source>
</evidence>
<evidence type="ECO:0000256" key="4">
    <source>
        <dbReference type="ARBA" id="ARBA00022692"/>
    </source>
</evidence>
<evidence type="ECO:0000259" key="11">
    <source>
        <dbReference type="Pfam" id="PF14529"/>
    </source>
</evidence>
<comment type="caution">
    <text evidence="12">The sequence shown here is derived from an EMBL/GenBank/DDBJ whole genome shotgun (WGS) entry which is preliminary data.</text>
</comment>
<feature type="domain" description="Endonuclease/exonuclease/phosphatase" evidence="11">
    <location>
        <begin position="111"/>
        <end position="268"/>
    </location>
</feature>
<evidence type="ECO:0000256" key="1">
    <source>
        <dbReference type="ARBA" id="ARBA00004651"/>
    </source>
</evidence>
<comment type="subcellular location">
    <subcellularLocation>
        <location evidence="1 9">Cell membrane</location>
        <topology evidence="1 9">Multi-pass membrane protein</topology>
    </subcellularLocation>
</comment>
<dbReference type="InterPro" id="IPR005135">
    <property type="entry name" value="Endo/exonuclease/phosphatase"/>
</dbReference>
<dbReference type="PANTHER" id="PTHR11893:SF36">
    <property type="entry name" value="INNEXIN-5"/>
    <property type="match status" value="1"/>
</dbReference>
<evidence type="ECO:0000256" key="7">
    <source>
        <dbReference type="ARBA" id="ARBA00023136"/>
    </source>
</evidence>
<evidence type="ECO:0000256" key="8">
    <source>
        <dbReference type="ARBA" id="ARBA00023303"/>
    </source>
</evidence>
<dbReference type="Gene3D" id="3.60.10.10">
    <property type="entry name" value="Endonuclease/exonuclease/phosphatase"/>
    <property type="match status" value="1"/>
</dbReference>
<keyword evidence="13" id="KW-1185">Reference proteome</keyword>
<keyword evidence="8 9" id="KW-0407">Ion channel</keyword>
<evidence type="ECO:0000256" key="3">
    <source>
        <dbReference type="ARBA" id="ARBA00022475"/>
    </source>
</evidence>
<dbReference type="PROSITE" id="PS51013">
    <property type="entry name" value="PANNEXIN"/>
    <property type="match status" value="1"/>
</dbReference>
<dbReference type="GO" id="GO:0034220">
    <property type="term" value="P:monoatomic ion transmembrane transport"/>
    <property type="evidence" value="ECO:0007669"/>
    <property type="project" value="UniProtKB-KW"/>
</dbReference>
<keyword evidence="6 9" id="KW-0406">Ion transport</keyword>
<dbReference type="GO" id="GO:0003824">
    <property type="term" value="F:catalytic activity"/>
    <property type="evidence" value="ECO:0007669"/>
    <property type="project" value="InterPro"/>
</dbReference>
<keyword evidence="4 9" id="KW-0812">Transmembrane</keyword>
<dbReference type="PANTHER" id="PTHR11893">
    <property type="entry name" value="INNEXIN"/>
    <property type="match status" value="1"/>
</dbReference>
<accession>A0A8S3PRI5</accession>
<dbReference type="OrthoDB" id="5867527at2759"/>
<feature type="transmembrane region" description="Helical" evidence="9">
    <location>
        <begin position="702"/>
        <end position="722"/>
    </location>
</feature>
<feature type="transmembrane region" description="Helical" evidence="9">
    <location>
        <begin position="614"/>
        <end position="636"/>
    </location>
</feature>
<dbReference type="Pfam" id="PF14529">
    <property type="entry name" value="Exo_endo_phos_2"/>
    <property type="match status" value="1"/>
</dbReference>
<keyword evidence="3" id="KW-1003">Cell membrane</keyword>
<evidence type="ECO:0000256" key="9">
    <source>
        <dbReference type="RuleBase" id="RU010713"/>
    </source>
</evidence>
<evidence type="ECO:0000313" key="13">
    <source>
        <dbReference type="Proteomes" id="UP000683360"/>
    </source>
</evidence>
<reference evidence="12" key="1">
    <citation type="submission" date="2021-03" db="EMBL/GenBank/DDBJ databases">
        <authorList>
            <person name="Bekaert M."/>
        </authorList>
    </citation>
    <scope>NUCLEOTIDE SEQUENCE</scope>
</reference>
<protein>
    <recommendedName>
        <fullName evidence="9">Innexin</fullName>
    </recommendedName>
</protein>
<comment type="similarity">
    <text evidence="9">Belongs to the pannexin family.</text>
</comment>
<keyword evidence="7 9" id="KW-0472">Membrane</keyword>
<keyword evidence="5 9" id="KW-1133">Transmembrane helix</keyword>
<feature type="transmembrane region" description="Helical" evidence="9">
    <location>
        <begin position="444"/>
        <end position="463"/>
    </location>
</feature>
<evidence type="ECO:0000256" key="5">
    <source>
        <dbReference type="ARBA" id="ARBA00022989"/>
    </source>
</evidence>
<dbReference type="PRINTS" id="PR01262">
    <property type="entry name" value="INNEXIN"/>
</dbReference>
<keyword evidence="2 9" id="KW-0813">Transport</keyword>